<geneLocation type="plasmid" evidence="9 10">
    <name>unnamed3</name>
</geneLocation>
<dbReference type="Pfam" id="PF13091">
    <property type="entry name" value="PLDc_2"/>
    <property type="match status" value="1"/>
</dbReference>
<keyword evidence="6" id="KW-0443">Lipid metabolism</keyword>
<dbReference type="EMBL" id="CP090645">
    <property type="protein sequence ID" value="WFN24034.1"/>
    <property type="molecule type" value="Genomic_DNA"/>
</dbReference>
<comment type="similarity">
    <text evidence="2">Belongs to the phospholipase D family.</text>
</comment>
<keyword evidence="7" id="KW-0732">Signal</keyword>
<evidence type="ECO:0000313" key="10">
    <source>
        <dbReference type="Proteomes" id="UP001220209"/>
    </source>
</evidence>
<dbReference type="PANTHER" id="PTHR43856">
    <property type="entry name" value="CARDIOLIPIN HYDROLASE"/>
    <property type="match status" value="1"/>
</dbReference>
<dbReference type="PROSITE" id="PS51257">
    <property type="entry name" value="PROKAR_LIPOPROTEIN"/>
    <property type="match status" value="1"/>
</dbReference>
<dbReference type="GO" id="GO:0006793">
    <property type="term" value="P:phosphorus metabolic process"/>
    <property type="evidence" value="ECO:0007669"/>
    <property type="project" value="UniProtKB-ARBA"/>
</dbReference>
<dbReference type="PANTHER" id="PTHR43856:SF1">
    <property type="entry name" value="MITOCHONDRIAL CARDIOLIPIN HYDROLASE"/>
    <property type="match status" value="1"/>
</dbReference>
<feature type="domain" description="PLD phosphodiesterase" evidence="8">
    <location>
        <begin position="157"/>
        <end position="184"/>
    </location>
</feature>
<keyword evidence="4" id="KW-0378">Hydrolase</keyword>
<sequence>MSRRPKYILAVAAVFIACASEGAHAWAANPARGVMTRWWQSASAWASGVTSGLGVQAVHASSSADVCQPEIGFSPEGSGIALVLKAIASARQSIRVSAYAFTSREVARALVDARSRGVDVAVAVDARQNLTGPGRGASAAALNMLVRAGIPVRTIEAYAIHHDKTVTIDGETVETGSFNFSAAAARRNSEDVMVLWHCPTVAAAYLAHWQSRWARGTPYSVRGGV</sequence>
<evidence type="ECO:0000256" key="5">
    <source>
        <dbReference type="ARBA" id="ARBA00022963"/>
    </source>
</evidence>
<dbReference type="EC" id="3.1.4.4" evidence="3"/>
<feature type="signal peptide" evidence="7">
    <location>
        <begin position="1"/>
        <end position="25"/>
    </location>
</feature>
<proteinExistence type="inferred from homology"/>
<protein>
    <recommendedName>
        <fullName evidence="3">phospholipase D</fullName>
        <ecNumber evidence="3">3.1.4.4</ecNumber>
    </recommendedName>
</protein>
<keyword evidence="5" id="KW-0442">Lipid degradation</keyword>
<evidence type="ECO:0000259" key="8">
    <source>
        <dbReference type="PROSITE" id="PS50035"/>
    </source>
</evidence>
<dbReference type="InterPro" id="IPR001736">
    <property type="entry name" value="PLipase_D/transphosphatidylase"/>
</dbReference>
<dbReference type="Proteomes" id="UP001220209">
    <property type="component" value="Plasmid unnamed3"/>
</dbReference>
<evidence type="ECO:0000256" key="4">
    <source>
        <dbReference type="ARBA" id="ARBA00022801"/>
    </source>
</evidence>
<evidence type="ECO:0000256" key="3">
    <source>
        <dbReference type="ARBA" id="ARBA00012027"/>
    </source>
</evidence>
<organism evidence="9 10">
    <name type="scientific">Burkholderia contaminans</name>
    <dbReference type="NCBI Taxonomy" id="488447"/>
    <lineage>
        <taxon>Bacteria</taxon>
        <taxon>Pseudomonadati</taxon>
        <taxon>Pseudomonadota</taxon>
        <taxon>Betaproteobacteria</taxon>
        <taxon>Burkholderiales</taxon>
        <taxon>Burkholderiaceae</taxon>
        <taxon>Burkholderia</taxon>
        <taxon>Burkholderia cepacia complex</taxon>
    </lineage>
</organism>
<dbReference type="PROSITE" id="PS50035">
    <property type="entry name" value="PLD"/>
    <property type="match status" value="1"/>
</dbReference>
<dbReference type="GO" id="GO:0004630">
    <property type="term" value="F:phospholipase D activity"/>
    <property type="evidence" value="ECO:0007669"/>
    <property type="project" value="UniProtKB-EC"/>
</dbReference>
<evidence type="ECO:0000256" key="6">
    <source>
        <dbReference type="ARBA" id="ARBA00023098"/>
    </source>
</evidence>
<evidence type="ECO:0000256" key="1">
    <source>
        <dbReference type="ARBA" id="ARBA00000798"/>
    </source>
</evidence>
<accession>A0ABD7YG89</accession>
<dbReference type="InterPro" id="IPR051406">
    <property type="entry name" value="PLD_domain"/>
</dbReference>
<dbReference type="AlphaFoldDB" id="A0ABD7YG89"/>
<evidence type="ECO:0000313" key="9">
    <source>
        <dbReference type="EMBL" id="WFN24034.1"/>
    </source>
</evidence>
<dbReference type="Gene3D" id="3.30.870.10">
    <property type="entry name" value="Endonuclease Chain A"/>
    <property type="match status" value="1"/>
</dbReference>
<dbReference type="CDD" id="cd09170">
    <property type="entry name" value="PLDc_Nuc"/>
    <property type="match status" value="1"/>
</dbReference>
<evidence type="ECO:0000256" key="2">
    <source>
        <dbReference type="ARBA" id="ARBA00008664"/>
    </source>
</evidence>
<gene>
    <name evidence="9" type="ORF">LXE91_42365</name>
</gene>
<feature type="chain" id="PRO_5044771910" description="phospholipase D" evidence="7">
    <location>
        <begin position="26"/>
        <end position="225"/>
    </location>
</feature>
<reference evidence="9 10" key="1">
    <citation type="submission" date="2021-12" db="EMBL/GenBank/DDBJ databases">
        <title>Genomic and phenotypic characterization of three Burkholderia contaminans isolates recovered from different sources.</title>
        <authorList>
            <person name="Lopez De Volder A."/>
            <person name="Fan Y."/>
            <person name="Nunvar J."/>
            <person name="Herrera T."/>
            <person name="Timp W."/>
            <person name="Degrossi J."/>
        </authorList>
    </citation>
    <scope>NUCLEOTIDE SEQUENCE [LARGE SCALE GENOMIC DNA]</scope>
    <source>
        <strain evidence="9 10">LMG 23361</strain>
        <plasmid evidence="9 10">unnamed3</plasmid>
    </source>
</reference>
<comment type="catalytic activity">
    <reaction evidence="1">
        <text>a 1,2-diacyl-sn-glycero-3-phosphocholine + H2O = a 1,2-diacyl-sn-glycero-3-phosphate + choline + H(+)</text>
        <dbReference type="Rhea" id="RHEA:14445"/>
        <dbReference type="ChEBI" id="CHEBI:15354"/>
        <dbReference type="ChEBI" id="CHEBI:15377"/>
        <dbReference type="ChEBI" id="CHEBI:15378"/>
        <dbReference type="ChEBI" id="CHEBI:57643"/>
        <dbReference type="ChEBI" id="CHEBI:58608"/>
        <dbReference type="EC" id="3.1.4.4"/>
    </reaction>
</comment>
<evidence type="ECO:0000256" key="7">
    <source>
        <dbReference type="SAM" id="SignalP"/>
    </source>
</evidence>
<dbReference type="RefSeq" id="WP_226206196.1">
    <property type="nucleotide sequence ID" value="NZ_CABVQO010000033.1"/>
</dbReference>
<dbReference type="GO" id="GO:0016042">
    <property type="term" value="P:lipid catabolic process"/>
    <property type="evidence" value="ECO:0007669"/>
    <property type="project" value="UniProtKB-KW"/>
</dbReference>
<keyword evidence="9" id="KW-0614">Plasmid</keyword>
<dbReference type="InterPro" id="IPR025202">
    <property type="entry name" value="PLD-like_dom"/>
</dbReference>
<dbReference type="SUPFAM" id="SSF56024">
    <property type="entry name" value="Phospholipase D/nuclease"/>
    <property type="match status" value="1"/>
</dbReference>
<name>A0ABD7YG89_9BURK</name>